<dbReference type="KEGG" id="nmr:Nmar_0765"/>
<reference evidence="2 3" key="1">
    <citation type="journal article" date="2010" name="Proc. Natl. Acad. Sci. U.S.A.">
        <title>Nitrosopumilus maritimus genome reveals unique mechanisms for nitrification and autotrophy in globally distributed marine crenarchaea.</title>
        <authorList>
            <person name="Walker C.B."/>
            <person name="de la Torre J.R."/>
            <person name="Klotz M.G."/>
            <person name="Urakawa H."/>
            <person name="Pinel N."/>
            <person name="Arp D.J."/>
            <person name="Brochier-Armanet C."/>
            <person name="Chain P.S."/>
            <person name="Chan P.P."/>
            <person name="Gollabgir A."/>
            <person name="Hemp J."/>
            <person name="Hugler M."/>
            <person name="Karr E.A."/>
            <person name="Konneke M."/>
            <person name="Shin M."/>
            <person name="Lawton T.J."/>
            <person name="Lowe T."/>
            <person name="Martens-Habbena W."/>
            <person name="Sayavedra-Soto L.A."/>
            <person name="Lang D."/>
            <person name="Sievert S.M."/>
            <person name="Rosenzweig A.C."/>
            <person name="Manning G."/>
            <person name="Stahl D.A."/>
        </authorList>
    </citation>
    <scope>NUCLEOTIDE SEQUENCE [LARGE SCALE GENOMIC DNA]</scope>
    <source>
        <strain evidence="2 3">SCM1</strain>
    </source>
</reference>
<dbReference type="eggNOG" id="arCOG01759">
    <property type="taxonomic scope" value="Archaea"/>
</dbReference>
<evidence type="ECO:0000313" key="3">
    <source>
        <dbReference type="Proteomes" id="UP000000792"/>
    </source>
</evidence>
<dbReference type="EMBL" id="CP000866">
    <property type="protein sequence ID" value="ABX12661.1"/>
    <property type="molecule type" value="Genomic_DNA"/>
</dbReference>
<dbReference type="EnsemblBacteria" id="ABX12661">
    <property type="protein sequence ID" value="ABX12661"/>
    <property type="gene ID" value="Nmar_0765"/>
</dbReference>
<sequence length="147" mass="16603">MRTMDINQAQEPDYESVKIDYVGFVDPYAVEGMVILKSDNGKEFHMRAFSGEVAKHISSFGDDTSGESAPSIYKMIEDICEENELVLVKVKIYESGEVLRANLYFTGKKDLVLRNYRASDALALAAYYNIPILVRKTLLKESMEAET</sequence>
<dbReference type="InterPro" id="IPR003729">
    <property type="entry name" value="Bi_nuclease_dom"/>
</dbReference>
<accession>A9A5F0</accession>
<name>A9A5F0_NITMS</name>
<evidence type="ECO:0000313" key="2">
    <source>
        <dbReference type="EMBL" id="ABX12661.1"/>
    </source>
</evidence>
<proteinExistence type="predicted"/>
<dbReference type="HOGENOM" id="CLU_1782437_0_0_2"/>
<dbReference type="Pfam" id="PF02577">
    <property type="entry name" value="BFN_dom"/>
    <property type="match status" value="1"/>
</dbReference>
<dbReference type="AlphaFoldDB" id="A9A5F0"/>
<dbReference type="SUPFAM" id="SSF103256">
    <property type="entry name" value="Hypothetical protein TM0160"/>
    <property type="match status" value="1"/>
</dbReference>
<dbReference type="Gene3D" id="3.10.690.10">
    <property type="entry name" value="Bifunctional nuclease domain"/>
    <property type="match status" value="1"/>
</dbReference>
<dbReference type="GO" id="GO:0004518">
    <property type="term" value="F:nuclease activity"/>
    <property type="evidence" value="ECO:0007669"/>
    <property type="project" value="InterPro"/>
</dbReference>
<dbReference type="STRING" id="436308.Nmar_0765"/>
<evidence type="ECO:0000259" key="1">
    <source>
        <dbReference type="PROSITE" id="PS51658"/>
    </source>
</evidence>
<gene>
    <name evidence="2" type="ordered locus">Nmar_0765</name>
</gene>
<feature type="domain" description="BFN" evidence="1">
    <location>
        <begin position="14"/>
        <end position="146"/>
    </location>
</feature>
<dbReference type="PROSITE" id="PS51658">
    <property type="entry name" value="BFN"/>
    <property type="match status" value="1"/>
</dbReference>
<protein>
    <recommendedName>
        <fullName evidence="1">BFN domain-containing protein</fullName>
    </recommendedName>
</protein>
<dbReference type="Proteomes" id="UP000000792">
    <property type="component" value="Chromosome"/>
</dbReference>
<organism evidence="2 3">
    <name type="scientific">Nitrosopumilus maritimus (strain SCM1)</name>
    <dbReference type="NCBI Taxonomy" id="436308"/>
    <lineage>
        <taxon>Archaea</taxon>
        <taxon>Nitrososphaerota</taxon>
        <taxon>Nitrososphaeria</taxon>
        <taxon>Nitrosopumilales</taxon>
        <taxon>Nitrosopumilaceae</taxon>
        <taxon>Nitrosopumilus</taxon>
    </lineage>
</organism>
<dbReference type="InParanoid" id="A9A5F0"/>
<keyword evidence="3" id="KW-1185">Reference proteome</keyword>
<dbReference type="InterPro" id="IPR036104">
    <property type="entry name" value="BFN_sf"/>
</dbReference>